<accession>W0DNU1</accession>
<gene>
    <name evidence="3" type="ORF">THITH_10135</name>
</gene>
<feature type="transmembrane region" description="Helical" evidence="1">
    <location>
        <begin position="268"/>
        <end position="289"/>
    </location>
</feature>
<dbReference type="STRING" id="713585.THITH_10135"/>
<feature type="domain" description="Glycosyltransferase 2-like" evidence="2">
    <location>
        <begin position="7"/>
        <end position="139"/>
    </location>
</feature>
<dbReference type="AlphaFoldDB" id="W0DNU1"/>
<proteinExistence type="predicted"/>
<protein>
    <submittedName>
        <fullName evidence="3">Glycosyl transferase family 2</fullName>
    </submittedName>
</protein>
<sequence>MPAPAVSVIIVSFNSGPLLLQSVQAALGSSLPVQVLVSDNGSEDGSMDSLAGVADRDPRVELYRGDRNRGFAAAANRVLPQAQAPWLLFLNPDCLLEPDTLARMLAVLEDWPDAGIAGPLIRNADGSEQPGGRRREPTPWRSLARVLGLQRLRPGDHRFADFNLHRDPLPDAPVAVDAISGAFMLARRAALDRVGPLDEGYFLHCEDLDWCRRFRDAGFTVLFVPQVAVVHHKGVSSRARPVRVEWHKHRGMMRYYRKFFLGAHPRPLFWLVGIAVWARFVLLAAWLTFERRRS</sequence>
<dbReference type="EMBL" id="CP007029">
    <property type="protein sequence ID" value="AHE98550.1"/>
    <property type="molecule type" value="Genomic_DNA"/>
</dbReference>
<evidence type="ECO:0000256" key="1">
    <source>
        <dbReference type="SAM" id="Phobius"/>
    </source>
</evidence>
<dbReference type="PANTHER" id="PTHR43179:SF7">
    <property type="entry name" value="RHAMNOSYLTRANSFERASE WBBL"/>
    <property type="match status" value="1"/>
</dbReference>
<dbReference type="GO" id="GO:0016740">
    <property type="term" value="F:transferase activity"/>
    <property type="evidence" value="ECO:0007669"/>
    <property type="project" value="UniProtKB-KW"/>
</dbReference>
<keyword evidence="4" id="KW-1185">Reference proteome</keyword>
<evidence type="ECO:0000313" key="4">
    <source>
        <dbReference type="Proteomes" id="UP000005289"/>
    </source>
</evidence>
<dbReference type="InterPro" id="IPR001173">
    <property type="entry name" value="Glyco_trans_2-like"/>
</dbReference>
<dbReference type="HOGENOM" id="CLU_023845_0_5_6"/>
<dbReference type="OrthoDB" id="9771846at2"/>
<dbReference type="CDD" id="cd04186">
    <property type="entry name" value="GT_2_like_c"/>
    <property type="match status" value="1"/>
</dbReference>
<dbReference type="SUPFAM" id="SSF53448">
    <property type="entry name" value="Nucleotide-diphospho-sugar transferases"/>
    <property type="match status" value="1"/>
</dbReference>
<dbReference type="KEGG" id="tti:THITH_10135"/>
<dbReference type="InterPro" id="IPR029044">
    <property type="entry name" value="Nucleotide-diphossugar_trans"/>
</dbReference>
<evidence type="ECO:0000313" key="3">
    <source>
        <dbReference type="EMBL" id="AHE98550.1"/>
    </source>
</evidence>
<reference evidence="3 4" key="1">
    <citation type="submission" date="2013-12" db="EMBL/GenBank/DDBJ databases">
        <authorList>
            <consortium name="DOE Joint Genome Institute"/>
            <person name="Muyzer G."/>
            <person name="Huntemann M."/>
            <person name="Han J."/>
            <person name="Chen A."/>
            <person name="Kyrpides N."/>
            <person name="Mavromatis K."/>
            <person name="Markowitz V."/>
            <person name="Palaniappan K."/>
            <person name="Ivanova N."/>
            <person name="Schaumberg A."/>
            <person name="Pati A."/>
            <person name="Liolios K."/>
            <person name="Nordberg H.P."/>
            <person name="Cantor M.N."/>
            <person name="Hua S.X."/>
            <person name="Woyke T."/>
        </authorList>
    </citation>
    <scope>NUCLEOTIDE SEQUENCE [LARGE SCALE GENOMIC DNA]</scope>
    <source>
        <strain evidence="3 4">ARh 1</strain>
    </source>
</reference>
<dbReference type="RefSeq" id="WP_006748285.1">
    <property type="nucleotide sequence ID" value="NZ_CP007029.1"/>
</dbReference>
<keyword evidence="1" id="KW-0472">Membrane</keyword>
<keyword evidence="1" id="KW-0812">Transmembrane</keyword>
<keyword evidence="3" id="KW-0808">Transferase</keyword>
<dbReference type="Gene3D" id="3.90.550.10">
    <property type="entry name" value="Spore Coat Polysaccharide Biosynthesis Protein SpsA, Chain A"/>
    <property type="match status" value="1"/>
</dbReference>
<dbReference type="Pfam" id="PF00535">
    <property type="entry name" value="Glycos_transf_2"/>
    <property type="match status" value="1"/>
</dbReference>
<dbReference type="Proteomes" id="UP000005289">
    <property type="component" value="Chromosome"/>
</dbReference>
<evidence type="ECO:0000259" key="2">
    <source>
        <dbReference type="Pfam" id="PF00535"/>
    </source>
</evidence>
<name>W0DNU1_9GAMM</name>
<organism evidence="3 4">
    <name type="scientific">Thioalkalivibrio paradoxus ARh 1</name>
    <dbReference type="NCBI Taxonomy" id="713585"/>
    <lineage>
        <taxon>Bacteria</taxon>
        <taxon>Pseudomonadati</taxon>
        <taxon>Pseudomonadota</taxon>
        <taxon>Gammaproteobacteria</taxon>
        <taxon>Chromatiales</taxon>
        <taxon>Ectothiorhodospiraceae</taxon>
        <taxon>Thioalkalivibrio</taxon>
    </lineage>
</organism>
<keyword evidence="1" id="KW-1133">Transmembrane helix</keyword>
<dbReference type="PANTHER" id="PTHR43179">
    <property type="entry name" value="RHAMNOSYLTRANSFERASE WBBL"/>
    <property type="match status" value="1"/>
</dbReference>